<evidence type="ECO:0000256" key="7">
    <source>
        <dbReference type="SAM" id="MobiDB-lite"/>
    </source>
</evidence>
<keyword evidence="9" id="KW-1185">Reference proteome</keyword>
<comment type="similarity">
    <text evidence="1">Belongs to the universal ribosomal protein uL3 family.</text>
</comment>
<evidence type="ECO:0000256" key="1">
    <source>
        <dbReference type="ARBA" id="ARBA00006540"/>
    </source>
</evidence>
<gene>
    <name evidence="8" type="ORF">CCMP2556_LOCUS28098</name>
</gene>
<dbReference type="Pfam" id="PF00297">
    <property type="entry name" value="Ribosomal_L3"/>
    <property type="match status" value="1"/>
</dbReference>
<name>A0ABP0N1H1_9DINO</name>
<dbReference type="InterPro" id="IPR019927">
    <property type="entry name" value="Ribosomal_uL3_bac/org-type"/>
</dbReference>
<dbReference type="InterPro" id="IPR000597">
    <property type="entry name" value="Ribosomal_uL3"/>
</dbReference>
<evidence type="ECO:0000256" key="5">
    <source>
        <dbReference type="ARBA" id="ARBA00023274"/>
    </source>
</evidence>
<dbReference type="PANTHER" id="PTHR11229:SF16">
    <property type="entry name" value="LARGE RIBOSOMAL SUBUNIT PROTEIN UL3C"/>
    <property type="match status" value="1"/>
</dbReference>
<evidence type="ECO:0000256" key="4">
    <source>
        <dbReference type="ARBA" id="ARBA00022980"/>
    </source>
</evidence>
<dbReference type="Proteomes" id="UP001642484">
    <property type="component" value="Unassembled WGS sequence"/>
</dbReference>
<proteinExistence type="inferred from homology"/>
<dbReference type="Gene3D" id="4.10.960.10">
    <property type="entry name" value="Ribosomal protein L3, domain 3"/>
    <property type="match status" value="1"/>
</dbReference>
<comment type="caution">
    <text evidence="8">The sequence shown here is derived from an EMBL/GenBank/DDBJ whole genome shotgun (WGS) entry which is preliminary data.</text>
</comment>
<evidence type="ECO:0000313" key="8">
    <source>
        <dbReference type="EMBL" id="CAK9056794.1"/>
    </source>
</evidence>
<dbReference type="PANTHER" id="PTHR11229">
    <property type="entry name" value="50S RIBOSOMAL PROTEIN L3"/>
    <property type="match status" value="1"/>
</dbReference>
<dbReference type="EMBL" id="CAXAMN010020890">
    <property type="protein sequence ID" value="CAK9056794.1"/>
    <property type="molecule type" value="Genomic_DNA"/>
</dbReference>
<protein>
    <recommendedName>
        <fullName evidence="6">Large ribosomal subunit protein uL3c</fullName>
    </recommendedName>
</protein>
<keyword evidence="2" id="KW-0699">rRNA-binding</keyword>
<evidence type="ECO:0000313" key="9">
    <source>
        <dbReference type="Proteomes" id="UP001642484"/>
    </source>
</evidence>
<evidence type="ECO:0000256" key="6">
    <source>
        <dbReference type="ARBA" id="ARBA00035213"/>
    </source>
</evidence>
<sequence>MLSISPIAPLYLAPVIKEKLNMTTIFEEEDGNVKTVPATILCVKKGGNMVTDKRWPEKHGHYSVQVGYERYEPNKYERSGKRALQIQRLARNECPPLRKIKDFRVRPQDWEKWEVGQKIWPSDLFKEGDIVDIHGWAKGKGFAGRIKRWGGKRGPMGHGSKHHRREGSIGAARPKRVLPRKKRAGWIGPLAQDNMPESIIVVKGSVPGYTAHWESGGSYVWLHPAKNRSDGRFKRDPVWLWYYHKGESADPLTPIPEKAWTWKTMWGRDVRWITAEVKKYWPDGFPGYDHIMDPFYDDCDPHIAVKAPEW</sequence>
<keyword evidence="4" id="KW-0689">Ribosomal protein</keyword>
<accession>A0ABP0N1H1</accession>
<organism evidence="8 9">
    <name type="scientific">Durusdinium trenchii</name>
    <dbReference type="NCBI Taxonomy" id="1381693"/>
    <lineage>
        <taxon>Eukaryota</taxon>
        <taxon>Sar</taxon>
        <taxon>Alveolata</taxon>
        <taxon>Dinophyceae</taxon>
        <taxon>Suessiales</taxon>
        <taxon>Symbiodiniaceae</taxon>
        <taxon>Durusdinium</taxon>
    </lineage>
</organism>
<dbReference type="SUPFAM" id="SSF50447">
    <property type="entry name" value="Translation proteins"/>
    <property type="match status" value="1"/>
</dbReference>
<keyword evidence="5" id="KW-0687">Ribonucleoprotein</keyword>
<evidence type="ECO:0000256" key="2">
    <source>
        <dbReference type="ARBA" id="ARBA00022730"/>
    </source>
</evidence>
<feature type="region of interest" description="Disordered" evidence="7">
    <location>
        <begin position="147"/>
        <end position="175"/>
    </location>
</feature>
<dbReference type="InterPro" id="IPR009000">
    <property type="entry name" value="Transl_B-barrel_sf"/>
</dbReference>
<keyword evidence="3" id="KW-0694">RNA-binding</keyword>
<reference evidence="8 9" key="1">
    <citation type="submission" date="2024-02" db="EMBL/GenBank/DDBJ databases">
        <authorList>
            <person name="Chen Y."/>
            <person name="Shah S."/>
            <person name="Dougan E. K."/>
            <person name="Thang M."/>
            <person name="Chan C."/>
        </authorList>
    </citation>
    <scope>NUCLEOTIDE SEQUENCE [LARGE SCALE GENOMIC DNA]</scope>
</reference>
<evidence type="ECO:0000256" key="3">
    <source>
        <dbReference type="ARBA" id="ARBA00022884"/>
    </source>
</evidence>
<dbReference type="InterPro" id="IPR044892">
    <property type="entry name" value="Ribosomal_L3_dom_3_arc_sf"/>
</dbReference>
<dbReference type="Gene3D" id="3.30.160.810">
    <property type="match status" value="1"/>
</dbReference>